<dbReference type="InterPro" id="IPR036390">
    <property type="entry name" value="WH_DNA-bd_sf"/>
</dbReference>
<keyword evidence="5" id="KW-0539">Nucleus</keyword>
<feature type="domain" description="Rad21/Rec8-like protein C-terminal eukaryotic" evidence="8">
    <location>
        <begin position="692"/>
        <end position="742"/>
    </location>
</feature>
<organism evidence="10 11">
    <name type="scientific">Rhynchospora pubera</name>
    <dbReference type="NCBI Taxonomy" id="906938"/>
    <lineage>
        <taxon>Eukaryota</taxon>
        <taxon>Viridiplantae</taxon>
        <taxon>Streptophyta</taxon>
        <taxon>Embryophyta</taxon>
        <taxon>Tracheophyta</taxon>
        <taxon>Spermatophyta</taxon>
        <taxon>Magnoliopsida</taxon>
        <taxon>Liliopsida</taxon>
        <taxon>Poales</taxon>
        <taxon>Cyperaceae</taxon>
        <taxon>Cyperoideae</taxon>
        <taxon>Rhynchosporeae</taxon>
        <taxon>Rhynchospora</taxon>
    </lineage>
</organism>
<evidence type="ECO:0000256" key="3">
    <source>
        <dbReference type="ARBA" id="ARBA00022776"/>
    </source>
</evidence>
<dbReference type="GO" id="GO:0007062">
    <property type="term" value="P:sister chromatid cohesion"/>
    <property type="evidence" value="ECO:0007669"/>
    <property type="project" value="InterPro"/>
</dbReference>
<comment type="subunit">
    <text evidence="6">Component of the cohesin complex.</text>
</comment>
<comment type="caution">
    <text evidence="10">The sequence shown here is derived from an EMBL/GenBank/DDBJ whole genome shotgun (WGS) entry which is preliminary data.</text>
</comment>
<dbReference type="PANTHER" id="PTHR12585">
    <property type="entry name" value="SCC1 / RAD21 FAMILY MEMBER"/>
    <property type="match status" value="1"/>
</dbReference>
<evidence type="ECO:0000256" key="4">
    <source>
        <dbReference type="ARBA" id="ARBA00022829"/>
    </source>
</evidence>
<feature type="domain" description="Rad21/Rec8-like protein N-terminal" evidence="9">
    <location>
        <begin position="62"/>
        <end position="159"/>
    </location>
</feature>
<dbReference type="AlphaFoldDB" id="A0AAV8CLS7"/>
<dbReference type="InterPro" id="IPR023093">
    <property type="entry name" value="ScpA-like_C"/>
</dbReference>
<reference evidence="10" key="1">
    <citation type="submission" date="2022-08" db="EMBL/GenBank/DDBJ databases">
        <authorList>
            <person name="Marques A."/>
        </authorList>
    </citation>
    <scope>NUCLEOTIDE SEQUENCE</scope>
    <source>
        <strain evidence="10">RhyPub2mFocal</strain>
        <tissue evidence="10">Leaves</tissue>
    </source>
</reference>
<dbReference type="Gene3D" id="1.10.10.580">
    <property type="entry name" value="Structural maintenance of chromosome 1. Chain E"/>
    <property type="match status" value="1"/>
</dbReference>
<comment type="subcellular location">
    <subcellularLocation>
        <location evidence="1">Nucleus</location>
    </subcellularLocation>
</comment>
<name>A0AAV8CLS7_9POAL</name>
<dbReference type="Proteomes" id="UP001140206">
    <property type="component" value="Chromosome 5"/>
</dbReference>
<evidence type="ECO:0000256" key="6">
    <source>
        <dbReference type="ARBA" id="ARBA00064543"/>
    </source>
</evidence>
<evidence type="ECO:0000259" key="8">
    <source>
        <dbReference type="Pfam" id="PF04824"/>
    </source>
</evidence>
<sequence length="749" mass="85284">MSISSFYRGTYKNNYRFLPSFLPSTSTLFSSFQYKLPLLFIHSISLTPLSAIEQERRNEGRMFFSQALLWRKGPVANIWTAAYCFKKLKREQITQTDITSSVDQIINDIEISYRILAHLLLGIVKIFSKKVEFLEKDCNQTLRTLTESLQTIYWSNTKKRKHLRKQTTYLPETSGVGADTGMGFLESLRANSGQVAISIPARFELDLFDLEIADDRDVPHPHQQSAPQANNALNESDRGFFLHETLQKEPRYRIFSSTCFTPIEDVIPVEMMFDLDLEIADLSVMNAEPNAFTEQHQESAQNLRMEDRNEEAGAVEPSVVCHEPSLKDNNAPKNTDLNFDVNALDEQHQEAIQNLHTENPNGQAEAEEVSVMCRDLPLKDKNLLTEEKENAPVLDNLQIEEPLSMPVPAMTDPGLFSPKPMVQTPAKRESTRKLRKSKFFPESERKLRKRKLSWCCDERNVLSNEVMRNAIHNPNDLVCKRGKVPKTFLEAWREEQLNSIDQLFTEPLIPCTFSKVLARASADTRHRPNYRNRELETPLNGSCENFTAVSDVGASKFEQSKTRLQESETVEKSVNISDKGTSRFEKIKRRLFEPGTPEIGPQGRCTDSSDWVHERNNDSSGLGSLPDGATPRIFTETSDATLSFLDSELGSHDGDGNVDQTGEGSVWSAHSRYVARCLYQKASELKIQNQESCLSLEQMLEGKKRKTCARFFYETLMLKGRGMIDVKQESPFEDIKISVTPQLDEEFRS</sequence>
<evidence type="ECO:0000313" key="10">
    <source>
        <dbReference type="EMBL" id="KAJ4756430.1"/>
    </source>
</evidence>
<keyword evidence="3" id="KW-0498">Mitosis</keyword>
<dbReference type="GO" id="GO:0008278">
    <property type="term" value="C:cohesin complex"/>
    <property type="evidence" value="ECO:0007669"/>
    <property type="project" value="InterPro"/>
</dbReference>
<comment type="similarity">
    <text evidence="2">Belongs to the rad21 family.</text>
</comment>
<dbReference type="SUPFAM" id="SSF46785">
    <property type="entry name" value="Winged helix' DNA-binding domain"/>
    <property type="match status" value="1"/>
</dbReference>
<evidence type="ECO:0000259" key="9">
    <source>
        <dbReference type="Pfam" id="PF04825"/>
    </source>
</evidence>
<dbReference type="GO" id="GO:1990414">
    <property type="term" value="P:replication-born double-strand break repair via sister chromatid exchange"/>
    <property type="evidence" value="ECO:0007669"/>
    <property type="project" value="TreeGrafter"/>
</dbReference>
<dbReference type="InterPro" id="IPR006909">
    <property type="entry name" value="Rad21/Rec8_C_eu"/>
</dbReference>
<keyword evidence="4" id="KW-0159">Chromosome partition</keyword>
<evidence type="ECO:0000256" key="7">
    <source>
        <dbReference type="SAM" id="MobiDB-lite"/>
    </source>
</evidence>
<keyword evidence="3" id="KW-0132">Cell division</keyword>
<evidence type="ECO:0000313" key="11">
    <source>
        <dbReference type="Proteomes" id="UP001140206"/>
    </source>
</evidence>
<dbReference type="PANTHER" id="PTHR12585:SF73">
    <property type="entry name" value="SISTER CHROMATID COHESION 1 PROTEIN 2"/>
    <property type="match status" value="1"/>
</dbReference>
<feature type="region of interest" description="Disordered" evidence="7">
    <location>
        <begin position="413"/>
        <end position="433"/>
    </location>
</feature>
<evidence type="ECO:0000256" key="1">
    <source>
        <dbReference type="ARBA" id="ARBA00004123"/>
    </source>
</evidence>
<dbReference type="GO" id="GO:0007059">
    <property type="term" value="P:chromosome segregation"/>
    <property type="evidence" value="ECO:0007669"/>
    <property type="project" value="UniProtKB-KW"/>
</dbReference>
<protein>
    <recommendedName>
        <fullName evidence="12">Sister chromatid cohesion 1 protein 2</fullName>
    </recommendedName>
</protein>
<dbReference type="InterPro" id="IPR039781">
    <property type="entry name" value="Rad21/Rec8-like"/>
</dbReference>
<dbReference type="FunFam" id="1.10.10.580:FF:000002">
    <property type="entry name" value="Sister chromatid cohesion 1 protein 4"/>
    <property type="match status" value="1"/>
</dbReference>
<evidence type="ECO:0008006" key="12">
    <source>
        <dbReference type="Google" id="ProtNLM"/>
    </source>
</evidence>
<dbReference type="InterPro" id="IPR006910">
    <property type="entry name" value="Rad21_Rec8_N"/>
</dbReference>
<dbReference type="Pfam" id="PF04824">
    <property type="entry name" value="Rad21_Rec8"/>
    <property type="match status" value="1"/>
</dbReference>
<gene>
    <name evidence="10" type="ORF">LUZ62_090835</name>
</gene>
<dbReference type="EMBL" id="JAMFTS010000005">
    <property type="protein sequence ID" value="KAJ4756430.1"/>
    <property type="molecule type" value="Genomic_DNA"/>
</dbReference>
<evidence type="ECO:0000256" key="5">
    <source>
        <dbReference type="ARBA" id="ARBA00023242"/>
    </source>
</evidence>
<accession>A0AAV8CLS7</accession>
<keyword evidence="11" id="KW-1185">Reference proteome</keyword>
<proteinExistence type="inferred from homology"/>
<evidence type="ECO:0000256" key="2">
    <source>
        <dbReference type="ARBA" id="ARBA00009870"/>
    </source>
</evidence>
<dbReference type="GO" id="GO:0005634">
    <property type="term" value="C:nucleus"/>
    <property type="evidence" value="ECO:0007669"/>
    <property type="project" value="UniProtKB-SubCell"/>
</dbReference>
<dbReference type="GO" id="GO:0003682">
    <property type="term" value="F:chromatin binding"/>
    <property type="evidence" value="ECO:0007669"/>
    <property type="project" value="TreeGrafter"/>
</dbReference>
<dbReference type="CDD" id="cd21793">
    <property type="entry name" value="Rad21_Rec8_M_AtSYN1-like"/>
    <property type="match status" value="1"/>
</dbReference>
<keyword evidence="3" id="KW-0131">Cell cycle</keyword>
<dbReference type="Pfam" id="PF04825">
    <property type="entry name" value="Rad21_Rec8_N"/>
    <property type="match status" value="1"/>
</dbReference>